<feature type="compositionally biased region" description="Basic and acidic residues" evidence="1">
    <location>
        <begin position="108"/>
        <end position="125"/>
    </location>
</feature>
<name>A0A9P5QA13_9AGAR</name>
<feature type="region of interest" description="Disordered" evidence="1">
    <location>
        <begin position="169"/>
        <end position="293"/>
    </location>
</feature>
<evidence type="ECO:0000313" key="3">
    <source>
        <dbReference type="Proteomes" id="UP000772434"/>
    </source>
</evidence>
<keyword evidence="3" id="KW-1185">Reference proteome</keyword>
<dbReference type="Proteomes" id="UP000772434">
    <property type="component" value="Unassembled WGS sequence"/>
</dbReference>
<dbReference type="OrthoDB" id="2386201at2759"/>
<dbReference type="Pfam" id="PF09462">
    <property type="entry name" value="Mus7"/>
    <property type="match status" value="1"/>
</dbReference>
<feature type="region of interest" description="Disordered" evidence="1">
    <location>
        <begin position="14"/>
        <end position="140"/>
    </location>
</feature>
<dbReference type="GO" id="GO:0000724">
    <property type="term" value="P:double-strand break repair via homologous recombination"/>
    <property type="evidence" value="ECO:0007669"/>
    <property type="project" value="TreeGrafter"/>
</dbReference>
<dbReference type="PANTHER" id="PTHR28122:SF1">
    <property type="entry name" value="E3 UBIQUITIN-PROTEIN LIGASE SUBSTRATE RECEPTOR MMS22"/>
    <property type="match status" value="1"/>
</dbReference>
<dbReference type="GO" id="GO:0035361">
    <property type="term" value="C:Cul8-RING ubiquitin ligase complex"/>
    <property type="evidence" value="ECO:0007669"/>
    <property type="project" value="TreeGrafter"/>
</dbReference>
<comment type="caution">
    <text evidence="2">The sequence shown here is derived from an EMBL/GenBank/DDBJ whole genome shotgun (WGS) entry which is preliminary data.</text>
</comment>
<organism evidence="2 3">
    <name type="scientific">Rhodocollybia butyracea</name>
    <dbReference type="NCBI Taxonomy" id="206335"/>
    <lineage>
        <taxon>Eukaryota</taxon>
        <taxon>Fungi</taxon>
        <taxon>Dikarya</taxon>
        <taxon>Basidiomycota</taxon>
        <taxon>Agaricomycotina</taxon>
        <taxon>Agaricomycetes</taxon>
        <taxon>Agaricomycetidae</taxon>
        <taxon>Agaricales</taxon>
        <taxon>Marasmiineae</taxon>
        <taxon>Omphalotaceae</taxon>
        <taxon>Rhodocollybia</taxon>
    </lineage>
</organism>
<feature type="compositionally biased region" description="Acidic residues" evidence="1">
    <location>
        <begin position="126"/>
        <end position="139"/>
    </location>
</feature>
<dbReference type="EMBL" id="JADNRY010000002">
    <property type="protein sequence ID" value="KAF9078116.1"/>
    <property type="molecule type" value="Genomic_DNA"/>
</dbReference>
<dbReference type="AlphaFoldDB" id="A0A9P5QA13"/>
<dbReference type="InterPro" id="IPR019021">
    <property type="entry name" value="Mms22"/>
</dbReference>
<dbReference type="PANTHER" id="PTHR28122">
    <property type="entry name" value="E3 UBIQUITIN-PROTEIN LIGASE SUBSTRATE RECEPTOR MMS22"/>
    <property type="match status" value="1"/>
</dbReference>
<sequence length="1230" mass="139633">MRIDYLIDYMLAKNARIRGSSSKRKKGGKSKDHGRQPKTKSINDLPRARRVGSGSHDHHKGNAKLLSTSKPRSHGSPSGGYKLNIVRPGQGHGKQTLLSFTKTRKSRTRDDHVQRHPGYEGRGGSDDEAADDADDEDVEMLSVEDKFEDEAHQLSKKDDQKLTWKQRLKKRKEAERMHGVYTHIAEPGTRLRANAGDQVPFESGSKRISSTSRKRNSGKQRKKSNRKDLVWDMEQDDNDDLRQALAPPPSSQPRVNSSSAPKRVSVPHPLNNKDTIGANLEPKQGSESRSHVVRTDSDFALLLPGRTFGSKTYIKRGMLYELIQIMQPANTSASTPAPILHPKYNAPHLPITFSLSNPLSDFLRDLPILCEHLGEFVTGLPDMDEERVGREWRITMRGVEEVLTGFLKGEMNDIDLQKVHNTVENALKGLILQMGAADFTKMTIDVMTLDVAWFAVELGVRAGFRLPSSNLLLDASKLLVGLLLGVDSGLKGAMVQMRDLTRELNDLNSVVQRGAELWVFLIFVLGPKGNHRSPDESHPLWDIVTAELERSTSVAQWSLVSTDAIWQTISNLCALSQFSEHGLCKEKPTIPEHWKIVHFALKSARLQIDPDNERDLSPATLRTKDRYTKLIVTRCFFLVTRWGWTVENDILDKLSKMFMSRKYRNLEHEDADFPEFLRTQRWESCFDYSKRDSAFVLFLKLAVQRKHIVTRSGKPERFIDNQLKKLLSFITPMGSLVSFSKANPAQGNELSMLYNRMAATAVGLHLLPSEYRAKVQQARKYIDFVKSDDTSRVACIRSLMYLSQMIVLEKLPLADTEVNPWYKDIVDVLIKEYKTLSTNAHGDSLNRVMLLLTLVPGSLRHILNAYNDPETGPQYPDLSLLDVIQRIGNDSSIMENINTAQEVEKVLRTFLSIRDKIIPAPQLPPLEPLLENNTDEDLHESQGCYGDMDIDIDDPTVLALLAGDINEPSSTERMDSKKAKVLSPLTGLVPSSGFLGLVDRWIDTWLQFASVAMTHSQNMTWTSLCLDGRNTWEKDGNIDFACRRRIDLRVAFNILTRTPMSYQDDKLKYYFIETLFYALVPGQVTIQHDFVSWLLSIDGLRHSLLRKLPVLLPPRPEIHTFSIEDFVSVREQLLGGILDNIEHSLHDEENNTGIRTVLGESPTNKRYAEFLVNYLTTLKETWMNLPHGSKERQDYEHKCKEITKLIYETHSRIGTLARLGKWDVWRRGLD</sequence>
<reference evidence="2" key="1">
    <citation type="submission" date="2020-11" db="EMBL/GenBank/DDBJ databases">
        <authorList>
            <consortium name="DOE Joint Genome Institute"/>
            <person name="Ahrendt S."/>
            <person name="Riley R."/>
            <person name="Andreopoulos W."/>
            <person name="Labutti K."/>
            <person name="Pangilinan J."/>
            <person name="Ruiz-Duenas F.J."/>
            <person name="Barrasa J.M."/>
            <person name="Sanchez-Garcia M."/>
            <person name="Camarero S."/>
            <person name="Miyauchi S."/>
            <person name="Serrano A."/>
            <person name="Linde D."/>
            <person name="Babiker R."/>
            <person name="Drula E."/>
            <person name="Ayuso-Fernandez I."/>
            <person name="Pacheco R."/>
            <person name="Padilla G."/>
            <person name="Ferreira P."/>
            <person name="Barriuso J."/>
            <person name="Kellner H."/>
            <person name="Castanera R."/>
            <person name="Alfaro M."/>
            <person name="Ramirez L."/>
            <person name="Pisabarro A.G."/>
            <person name="Kuo A."/>
            <person name="Tritt A."/>
            <person name="Lipzen A."/>
            <person name="He G."/>
            <person name="Yan M."/>
            <person name="Ng V."/>
            <person name="Cullen D."/>
            <person name="Martin F."/>
            <person name="Rosso M.-N."/>
            <person name="Henrissat B."/>
            <person name="Hibbett D."/>
            <person name="Martinez A.T."/>
            <person name="Grigoriev I.V."/>
        </authorList>
    </citation>
    <scope>NUCLEOTIDE SEQUENCE</scope>
    <source>
        <strain evidence="2">AH 40177</strain>
    </source>
</reference>
<evidence type="ECO:0000256" key="1">
    <source>
        <dbReference type="SAM" id="MobiDB-lite"/>
    </source>
</evidence>
<protein>
    <submittedName>
        <fullName evidence="2">Mus7/MMS22 family-domain-containing protein</fullName>
    </submittedName>
</protein>
<dbReference type="GO" id="GO:0005634">
    <property type="term" value="C:nucleus"/>
    <property type="evidence" value="ECO:0007669"/>
    <property type="project" value="InterPro"/>
</dbReference>
<accession>A0A9P5QA13</accession>
<proteinExistence type="predicted"/>
<gene>
    <name evidence="2" type="ORF">BDP27DRAFT_345032</name>
</gene>
<evidence type="ECO:0000313" key="2">
    <source>
        <dbReference type="EMBL" id="KAF9078116.1"/>
    </source>
</evidence>
<feature type="compositionally biased region" description="Basic residues" evidence="1">
    <location>
        <begin position="212"/>
        <end position="225"/>
    </location>
</feature>
<feature type="compositionally biased region" description="Basic and acidic residues" evidence="1">
    <location>
        <begin position="284"/>
        <end position="293"/>
    </location>
</feature>
<dbReference type="GO" id="GO:0031297">
    <property type="term" value="P:replication fork processing"/>
    <property type="evidence" value="ECO:0007669"/>
    <property type="project" value="InterPro"/>
</dbReference>